<protein>
    <submittedName>
        <fullName evidence="2">Uncharacterized protein</fullName>
    </submittedName>
</protein>
<organism evidence="2 3">
    <name type="scientific">Citrullus colocynthis</name>
    <name type="common">colocynth</name>
    <dbReference type="NCBI Taxonomy" id="252529"/>
    <lineage>
        <taxon>Eukaryota</taxon>
        <taxon>Viridiplantae</taxon>
        <taxon>Streptophyta</taxon>
        <taxon>Embryophyta</taxon>
        <taxon>Tracheophyta</taxon>
        <taxon>Spermatophyta</taxon>
        <taxon>Magnoliopsida</taxon>
        <taxon>eudicotyledons</taxon>
        <taxon>Gunneridae</taxon>
        <taxon>Pentapetalae</taxon>
        <taxon>rosids</taxon>
        <taxon>fabids</taxon>
        <taxon>Cucurbitales</taxon>
        <taxon>Cucurbitaceae</taxon>
        <taxon>Benincaseae</taxon>
        <taxon>Citrullus</taxon>
    </lineage>
</organism>
<dbReference type="EMBL" id="OZ021741">
    <property type="protein sequence ID" value="CAK9326554.1"/>
    <property type="molecule type" value="Genomic_DNA"/>
</dbReference>
<evidence type="ECO:0000313" key="2">
    <source>
        <dbReference type="EMBL" id="CAK9326554.1"/>
    </source>
</evidence>
<gene>
    <name evidence="2" type="ORF">CITCOLO1_LOCUS18907</name>
</gene>
<reference evidence="2 3" key="1">
    <citation type="submission" date="2024-03" db="EMBL/GenBank/DDBJ databases">
        <authorList>
            <person name="Gkanogiannis A."/>
            <person name="Becerra Lopez-Lavalle L."/>
        </authorList>
    </citation>
    <scope>NUCLEOTIDE SEQUENCE [LARGE SCALE GENOMIC DNA]</scope>
</reference>
<feature type="compositionally biased region" description="Pro residues" evidence="1">
    <location>
        <begin position="57"/>
        <end position="70"/>
    </location>
</feature>
<accession>A0ABP0Z1A5</accession>
<evidence type="ECO:0000313" key="3">
    <source>
        <dbReference type="Proteomes" id="UP001642487"/>
    </source>
</evidence>
<keyword evidence="3" id="KW-1185">Reference proteome</keyword>
<dbReference type="Proteomes" id="UP001642487">
    <property type="component" value="Chromosome 7"/>
</dbReference>
<name>A0ABP0Z1A5_9ROSI</name>
<proteinExistence type="predicted"/>
<evidence type="ECO:0000256" key="1">
    <source>
        <dbReference type="SAM" id="MobiDB-lite"/>
    </source>
</evidence>
<sequence length="100" mass="11037">MEIKGECIYLFFLIAYIKIKSHVCFSLPIVVRASPLSELCPLLFLFTGGASPSPSHSRPPSPPSQTPPPTLSVSVSRLPAASPHPFQNWAGRIFHYYALR</sequence>
<feature type="region of interest" description="Disordered" evidence="1">
    <location>
        <begin position="50"/>
        <end position="76"/>
    </location>
</feature>